<dbReference type="InterPro" id="IPR036388">
    <property type="entry name" value="WH-like_DNA-bd_sf"/>
</dbReference>
<reference evidence="2 3" key="1">
    <citation type="submission" date="2019-07" db="EMBL/GenBank/DDBJ databases">
        <title>Genome assembly of Bacillus simplex strain GGC-P6A.</title>
        <authorList>
            <person name="Jennings M.E."/>
            <person name="Barton H.A."/>
        </authorList>
    </citation>
    <scope>NUCLEOTIDE SEQUENCE [LARGE SCALE GENOMIC DNA]</scope>
    <source>
        <strain evidence="2 3">GGC-P6A</strain>
    </source>
</reference>
<evidence type="ECO:0000259" key="1">
    <source>
        <dbReference type="PROSITE" id="PS51118"/>
    </source>
</evidence>
<evidence type="ECO:0000313" key="2">
    <source>
        <dbReference type="EMBL" id="TVX83342.1"/>
    </source>
</evidence>
<proteinExistence type="predicted"/>
<evidence type="ECO:0000313" key="3">
    <source>
        <dbReference type="Proteomes" id="UP000317770"/>
    </source>
</evidence>
<protein>
    <submittedName>
        <fullName evidence="2">Winged helix-turn-helix transcriptional regulator</fullName>
    </submittedName>
</protein>
<feature type="domain" description="HTH hxlR-type" evidence="1">
    <location>
        <begin position="1"/>
        <end position="75"/>
    </location>
</feature>
<dbReference type="AlphaFoldDB" id="A0A8B5Y3G7"/>
<name>A0A8B5Y3G7_9BACI</name>
<dbReference type="Proteomes" id="UP000317770">
    <property type="component" value="Unassembled WGS sequence"/>
</dbReference>
<accession>A0A8B5Y3G7</accession>
<gene>
    <name evidence="2" type="ORF">FQP34_05060</name>
</gene>
<dbReference type="SUPFAM" id="SSF46785">
    <property type="entry name" value="Winged helix' DNA-binding domain"/>
    <property type="match status" value="1"/>
</dbReference>
<comment type="caution">
    <text evidence="2">The sequence shown here is derived from an EMBL/GenBank/DDBJ whole genome shotgun (WGS) entry which is preliminary data.</text>
</comment>
<dbReference type="Pfam" id="PF01638">
    <property type="entry name" value="HxlR"/>
    <property type="match status" value="1"/>
</dbReference>
<dbReference type="InterPro" id="IPR036390">
    <property type="entry name" value="WH_DNA-bd_sf"/>
</dbReference>
<dbReference type="EMBL" id="VNKI01000002">
    <property type="protein sequence ID" value="TVX83342.1"/>
    <property type="molecule type" value="Genomic_DNA"/>
</dbReference>
<dbReference type="Gene3D" id="1.10.10.10">
    <property type="entry name" value="Winged helix-like DNA-binding domain superfamily/Winged helix DNA-binding domain"/>
    <property type="match status" value="1"/>
</dbReference>
<dbReference type="PROSITE" id="PS51118">
    <property type="entry name" value="HTH_HXLR"/>
    <property type="match status" value="1"/>
</dbReference>
<organism evidence="2 3">
    <name type="scientific">Peribacillus simplex</name>
    <dbReference type="NCBI Taxonomy" id="1478"/>
    <lineage>
        <taxon>Bacteria</taxon>
        <taxon>Bacillati</taxon>
        <taxon>Bacillota</taxon>
        <taxon>Bacilli</taxon>
        <taxon>Bacillales</taxon>
        <taxon>Bacillaceae</taxon>
        <taxon>Peribacillus</taxon>
    </lineage>
</organism>
<dbReference type="InterPro" id="IPR002577">
    <property type="entry name" value="HTH_HxlR"/>
</dbReference>
<sequence length="75" mass="8921">MYTFENPSIIIPYKKKVESHISWEPLSQQSSLSLASRQYPAKRGTRQLRKFKEDQMVHREVYKEVPPKVEYPLTP</sequence>